<keyword evidence="6" id="KW-1185">Reference proteome</keyword>
<comment type="pathway">
    <text evidence="2">Organic acid metabolism; glycolate biosynthesis; glycolate from 2-phosphoglycolate: step 1/1.</text>
</comment>
<dbReference type="RefSeq" id="WP_089870678.1">
    <property type="nucleotide sequence ID" value="NZ_FNBH01000001.1"/>
</dbReference>
<reference evidence="6" key="1">
    <citation type="submission" date="2016-10" db="EMBL/GenBank/DDBJ databases">
        <authorList>
            <person name="Varghese N."/>
            <person name="Submissions S."/>
        </authorList>
    </citation>
    <scope>NUCLEOTIDE SEQUENCE [LARGE SCALE GENOMIC DNA]</scope>
    <source>
        <strain evidence="6">DSM 19684</strain>
    </source>
</reference>
<comment type="similarity">
    <text evidence="3">Belongs to the HAD-like hydrolase superfamily. CbbY/CbbZ/Gph/YieH family.</text>
</comment>
<comment type="catalytic activity">
    <reaction evidence="1">
        <text>2-phosphoglycolate + H2O = glycolate + phosphate</text>
        <dbReference type="Rhea" id="RHEA:14369"/>
        <dbReference type="ChEBI" id="CHEBI:15377"/>
        <dbReference type="ChEBI" id="CHEBI:29805"/>
        <dbReference type="ChEBI" id="CHEBI:43474"/>
        <dbReference type="ChEBI" id="CHEBI:58033"/>
        <dbReference type="EC" id="3.1.3.18"/>
    </reaction>
</comment>
<evidence type="ECO:0000313" key="5">
    <source>
        <dbReference type="EMBL" id="SDE79661.1"/>
    </source>
</evidence>
<evidence type="ECO:0000256" key="4">
    <source>
        <dbReference type="ARBA" id="ARBA00013078"/>
    </source>
</evidence>
<dbReference type="STRING" id="454006.SAMN05421825_0228"/>
<dbReference type="AlphaFoldDB" id="A0A1G7FUW3"/>
<gene>
    <name evidence="5" type="ORF">SAMN05421825_0228</name>
</gene>
<accession>A0A1G7FUW3</accession>
<dbReference type="InterPro" id="IPR036412">
    <property type="entry name" value="HAD-like_sf"/>
</dbReference>
<evidence type="ECO:0000256" key="1">
    <source>
        <dbReference type="ARBA" id="ARBA00000830"/>
    </source>
</evidence>
<protein>
    <recommendedName>
        <fullName evidence="4">phosphoglycolate phosphatase</fullName>
        <ecNumber evidence="4">3.1.3.18</ecNumber>
    </recommendedName>
</protein>
<dbReference type="PANTHER" id="PTHR43434">
    <property type="entry name" value="PHOSPHOGLYCOLATE PHOSPHATASE"/>
    <property type="match status" value="1"/>
</dbReference>
<dbReference type="SFLD" id="SFLDS00003">
    <property type="entry name" value="Haloacid_Dehalogenase"/>
    <property type="match status" value="1"/>
</dbReference>
<organism evidence="5 6">
    <name type="scientific">Epilithonimonas hungarica</name>
    <dbReference type="NCBI Taxonomy" id="454006"/>
    <lineage>
        <taxon>Bacteria</taxon>
        <taxon>Pseudomonadati</taxon>
        <taxon>Bacteroidota</taxon>
        <taxon>Flavobacteriia</taxon>
        <taxon>Flavobacteriales</taxon>
        <taxon>Weeksellaceae</taxon>
        <taxon>Chryseobacterium group</taxon>
        <taxon>Epilithonimonas</taxon>
    </lineage>
</organism>
<dbReference type="InterPro" id="IPR050155">
    <property type="entry name" value="HAD-like_hydrolase_sf"/>
</dbReference>
<proteinExistence type="inferred from homology"/>
<dbReference type="InterPro" id="IPR023214">
    <property type="entry name" value="HAD_sf"/>
</dbReference>
<dbReference type="Gene3D" id="3.40.50.1000">
    <property type="entry name" value="HAD superfamily/HAD-like"/>
    <property type="match status" value="1"/>
</dbReference>
<dbReference type="InterPro" id="IPR023198">
    <property type="entry name" value="PGP-like_dom2"/>
</dbReference>
<dbReference type="Gene3D" id="1.10.150.240">
    <property type="entry name" value="Putative phosphatase, domain 2"/>
    <property type="match status" value="1"/>
</dbReference>
<dbReference type="GO" id="GO:0008967">
    <property type="term" value="F:phosphoglycolate phosphatase activity"/>
    <property type="evidence" value="ECO:0007669"/>
    <property type="project" value="UniProtKB-EC"/>
</dbReference>
<evidence type="ECO:0000313" key="6">
    <source>
        <dbReference type="Proteomes" id="UP000199203"/>
    </source>
</evidence>
<sequence>MSERDSIIFDLDGTLWNASETVVKAFNDGIQKIGFDINITSKTVRDFSGMKMDDIFSQHFSFIPKDKLQEFEKIYAKKESEYLKKYGGKLFPNVKETLERLTENYRLFIVSNCMKGYIENFIEFFSFEDLFEDFECFGNDGLSKDKNISLIVERNNLQNPVYVGDTIWDKESSEKAGVDFIYATYGFGKIENPKVQIQNFEDLLSMKL</sequence>
<dbReference type="Pfam" id="PF13419">
    <property type="entry name" value="HAD_2"/>
    <property type="match status" value="1"/>
</dbReference>
<evidence type="ECO:0000256" key="3">
    <source>
        <dbReference type="ARBA" id="ARBA00006171"/>
    </source>
</evidence>
<dbReference type="PANTHER" id="PTHR43434:SF1">
    <property type="entry name" value="PHOSPHOGLYCOLATE PHOSPHATASE"/>
    <property type="match status" value="1"/>
</dbReference>
<dbReference type="EC" id="3.1.3.18" evidence="4"/>
<dbReference type="SUPFAM" id="SSF56784">
    <property type="entry name" value="HAD-like"/>
    <property type="match status" value="1"/>
</dbReference>
<evidence type="ECO:0000256" key="2">
    <source>
        <dbReference type="ARBA" id="ARBA00004818"/>
    </source>
</evidence>
<dbReference type="GO" id="GO:0006281">
    <property type="term" value="P:DNA repair"/>
    <property type="evidence" value="ECO:0007669"/>
    <property type="project" value="TreeGrafter"/>
</dbReference>
<dbReference type="SFLD" id="SFLDG01129">
    <property type="entry name" value="C1.5:_HAD__Beta-PGM__Phosphata"/>
    <property type="match status" value="1"/>
</dbReference>
<name>A0A1G7FUW3_9FLAO</name>
<dbReference type="InterPro" id="IPR041492">
    <property type="entry name" value="HAD_2"/>
</dbReference>
<dbReference type="Proteomes" id="UP000199203">
    <property type="component" value="Unassembled WGS sequence"/>
</dbReference>
<dbReference type="EMBL" id="FNBH01000001">
    <property type="protein sequence ID" value="SDE79661.1"/>
    <property type="molecule type" value="Genomic_DNA"/>
</dbReference>
<dbReference type="OrthoDB" id="9792518at2"/>